<dbReference type="NCBIfam" id="NF003417">
    <property type="entry name" value="PRK04813.1"/>
    <property type="match status" value="3"/>
</dbReference>
<dbReference type="PROSITE" id="PS50075">
    <property type="entry name" value="CARRIER"/>
    <property type="match status" value="6"/>
</dbReference>
<dbReference type="FunFam" id="3.30.300.30:FF:000015">
    <property type="entry name" value="Nonribosomal peptide synthase SidD"/>
    <property type="match status" value="1"/>
</dbReference>
<dbReference type="NCBIfam" id="TIGR01733">
    <property type="entry name" value="AA-adenyl-dom"/>
    <property type="match status" value="3"/>
</dbReference>
<dbReference type="PROSITE" id="PS00455">
    <property type="entry name" value="AMP_BINDING"/>
    <property type="match status" value="1"/>
</dbReference>
<dbReference type="InterPro" id="IPR009081">
    <property type="entry name" value="PP-bd_ACP"/>
</dbReference>
<accession>A1CSJ8</accession>
<evidence type="ECO:0000256" key="7">
    <source>
        <dbReference type="ARBA" id="ARBA00067294"/>
    </source>
</evidence>
<dbReference type="InterPro" id="IPR023213">
    <property type="entry name" value="CAT-like_dom_sf"/>
</dbReference>
<comment type="pathway">
    <text evidence="1">Siderophore biosynthesis.</text>
</comment>
<dbReference type="HOGENOM" id="CLU_000092_2_0_1"/>
<dbReference type="FunFam" id="3.40.50.12780:FF:000024">
    <property type="entry name" value="Nonribosomal siderophore peptide synthase SidC"/>
    <property type="match status" value="2"/>
</dbReference>
<dbReference type="GeneID" id="4700028"/>
<dbReference type="SUPFAM" id="SSF56801">
    <property type="entry name" value="Acetyl-CoA synthetase-like"/>
    <property type="match status" value="3"/>
</dbReference>
<feature type="domain" description="Carrier" evidence="10">
    <location>
        <begin position="3958"/>
        <end position="4034"/>
    </location>
</feature>
<evidence type="ECO:0000313" key="11">
    <source>
        <dbReference type="EMBL" id="EAW06285.1"/>
    </source>
</evidence>
<dbReference type="GO" id="GO:0005737">
    <property type="term" value="C:cytoplasm"/>
    <property type="evidence" value="ECO:0007669"/>
    <property type="project" value="TreeGrafter"/>
</dbReference>
<dbReference type="GO" id="GO:0031169">
    <property type="term" value="P:ferrichrome biosynthetic process"/>
    <property type="evidence" value="ECO:0007669"/>
    <property type="project" value="UniProtKB-ARBA"/>
</dbReference>
<dbReference type="InterPro" id="IPR042099">
    <property type="entry name" value="ANL_N_sf"/>
</dbReference>
<dbReference type="EMBL" id="DS027060">
    <property type="protein sequence ID" value="EAW06285.1"/>
    <property type="molecule type" value="Genomic_DNA"/>
</dbReference>
<dbReference type="Gene3D" id="1.10.1200.10">
    <property type="entry name" value="ACP-like"/>
    <property type="match status" value="6"/>
</dbReference>
<dbReference type="InterPro" id="IPR000873">
    <property type="entry name" value="AMP-dep_synth/lig_dom"/>
</dbReference>
<evidence type="ECO:0000256" key="5">
    <source>
        <dbReference type="ARBA" id="ARBA00022737"/>
    </source>
</evidence>
<feature type="region of interest" description="Disordered" evidence="9">
    <location>
        <begin position="4983"/>
        <end position="5034"/>
    </location>
</feature>
<dbReference type="FunFam" id="3.30.300.30:FF:000033">
    <property type="entry name" value="Nonribosomal siderophore peptide synthase SidC"/>
    <property type="match status" value="1"/>
</dbReference>
<keyword evidence="2" id="KW-0596">Phosphopantetheine</keyword>
<evidence type="ECO:0000256" key="6">
    <source>
        <dbReference type="ARBA" id="ARBA00029454"/>
    </source>
</evidence>
<dbReference type="OrthoDB" id="416786at2759"/>
<dbReference type="Gene3D" id="3.30.559.10">
    <property type="entry name" value="Chloramphenicol acetyltransferase-like domain"/>
    <property type="match status" value="6"/>
</dbReference>
<dbReference type="Gene3D" id="3.30.300.30">
    <property type="match status" value="3"/>
</dbReference>
<dbReference type="InterPro" id="IPR020845">
    <property type="entry name" value="AMP-binding_CS"/>
</dbReference>
<dbReference type="GO" id="GO:0016874">
    <property type="term" value="F:ligase activity"/>
    <property type="evidence" value="ECO:0007669"/>
    <property type="project" value="UniProtKB-KW"/>
</dbReference>
<dbReference type="SUPFAM" id="SSF52777">
    <property type="entry name" value="CoA-dependent acyltransferases"/>
    <property type="match status" value="12"/>
</dbReference>
<dbReference type="eggNOG" id="KOG1178">
    <property type="taxonomic scope" value="Eukaryota"/>
</dbReference>
<dbReference type="RefSeq" id="XP_001267711.1">
    <property type="nucleotide sequence ID" value="XM_001267710.1"/>
</dbReference>
<evidence type="ECO:0000259" key="10">
    <source>
        <dbReference type="PROSITE" id="PS50075"/>
    </source>
</evidence>
<dbReference type="SMART" id="SM00823">
    <property type="entry name" value="PKS_PP"/>
    <property type="match status" value="4"/>
</dbReference>
<feature type="domain" description="Carrier" evidence="10">
    <location>
        <begin position="694"/>
        <end position="768"/>
    </location>
</feature>
<reference evidence="11 12" key="1">
    <citation type="journal article" date="2008" name="PLoS Genet.">
        <title>Genomic islands in the pathogenic filamentous fungus Aspergillus fumigatus.</title>
        <authorList>
            <person name="Fedorova N.D."/>
            <person name="Khaldi N."/>
            <person name="Joardar V.S."/>
            <person name="Maiti R."/>
            <person name="Amedeo P."/>
            <person name="Anderson M.J."/>
            <person name="Crabtree J."/>
            <person name="Silva J.C."/>
            <person name="Badger J.H."/>
            <person name="Albarraq A."/>
            <person name="Angiuoli S."/>
            <person name="Bussey H."/>
            <person name="Bowyer P."/>
            <person name="Cotty P.J."/>
            <person name="Dyer P.S."/>
            <person name="Egan A."/>
            <person name="Galens K."/>
            <person name="Fraser-Liggett C.M."/>
            <person name="Haas B.J."/>
            <person name="Inman J.M."/>
            <person name="Kent R."/>
            <person name="Lemieux S."/>
            <person name="Malavazi I."/>
            <person name="Orvis J."/>
            <person name="Roemer T."/>
            <person name="Ronning C.M."/>
            <person name="Sundaram J.P."/>
            <person name="Sutton G."/>
            <person name="Turner G."/>
            <person name="Venter J.C."/>
            <person name="White O.R."/>
            <person name="Whitty B.R."/>
            <person name="Youngman P."/>
            <person name="Wolfe K.H."/>
            <person name="Goldman G.H."/>
            <person name="Wortman J.R."/>
            <person name="Jiang B."/>
            <person name="Denning D.W."/>
            <person name="Nierman W.C."/>
        </authorList>
    </citation>
    <scope>NUCLEOTIDE SEQUENCE [LARGE SCALE GENOMIC DNA]</scope>
    <source>
        <strain evidence="12">ATCC 1007 / CBS 513.65 / DSM 816 / NCTC 3887 / NRRL 1</strain>
    </source>
</reference>
<dbReference type="InterPro" id="IPR025110">
    <property type="entry name" value="AMP-bd_C"/>
</dbReference>
<dbReference type="Pfam" id="PF00550">
    <property type="entry name" value="PP-binding"/>
    <property type="match status" value="6"/>
</dbReference>
<dbReference type="Pfam" id="PF00668">
    <property type="entry name" value="Condensation"/>
    <property type="match status" value="6"/>
</dbReference>
<dbReference type="Pfam" id="PF13193">
    <property type="entry name" value="AMP-binding_C"/>
    <property type="match status" value="1"/>
</dbReference>
<protein>
    <recommendedName>
        <fullName evidence="7">Nonribosomal peptide synthetase sidC</fullName>
    </recommendedName>
    <alternativeName>
        <fullName evidence="8">Siderophore peptide synthetase C</fullName>
    </alternativeName>
</protein>
<dbReference type="OMA" id="CTMLPRM"/>
<dbReference type="STRING" id="344612.A1CSJ8"/>
<dbReference type="PANTHER" id="PTHR45527">
    <property type="entry name" value="NONRIBOSOMAL PEPTIDE SYNTHETASE"/>
    <property type="match status" value="1"/>
</dbReference>
<comment type="similarity">
    <text evidence="6">Belongs to the NRP synthetase family.</text>
</comment>
<sequence length="5034" mass="556998">MDRFTQLPPFTSENAVATQGNSIPWAWDGPALSSQIYISSWANLLFALTADESPVFMVNGRPVKADLSSKTYHPATLDAGTEVSESYTELWMADGHGDHQLQPGSCALSFVLNGVSGEGTLHSFSATPLSFLHQIGKQLKQIVCKQAQTDGIKLDLSSDEVPDLSISNPVPRILPGPQLLHELALGGSKASKKAIDFLSADGETRSLSYETLDRLSSKLAAKVTRALAPFQEQLPQNVVIPVLLPQSLDLYISCLAILKAGAAFCPLNTDTPPERISFILRDVAANVVVTQRSLASKVPDDAALIVITTDDFEIEDSIEELSLVRKCDASHLAYVMYTSGSTGRPKGVGISHLAATQSLLAHDELIPQFRRFLQFASPTFDVSVFEWFFPLMRGATVVGCDRELMLRDISHVMRKMDVDGAELTPTVAGELLRKRSAAPALRVLLTIGEMLTRRVVDEFGGSTNAAGILYGMYGPTEAAIHCTAASNFTASARVNLIGRPFSTVSSFIVSLEPEHNLLGQEPHILPVGHIGELVVGGPQLTQGYINRPEENAKAFLHSATYGRLYRTGDKARMLPSGELECFGRISSGQVKLRGQRIELGEIEHAVCMVPDVRSAVVIVADGNLVAFILASGNKITDEELRKTCRRWLPRFMVPGEFILVDSFPKLPSGKIDRKLMESQCLQQRQAAQIPDQHTSRDAIEEAIFASVSRVLQSSTRRSTESLAASGLDSLRAIRLAADLRDAGVNIGVGTILECDSVDAIWRHIGSSRHSQDRAEFDDVDLQKISQPIIEATLIKLDTIGLGQEVDGAGPCSDIQQAMIVETVRHSRAYCNWIELEFEPHIDIAAVKESLRLIAQQNHLLRCGFVEIGLRGHSYSQFSWKELRDNIFEQSEDFAYDLALGDQHGMLNPLRIQYSVQNDRLRLLVHIHHALYDGWSWDLILNDLQSVLEGQGATSRPSYKTVTDYLLKYQPRSSASDSLLFWRDQLSGMSPSTWPSFHPRYDVPAGSGESTRVLDVSTAQIDQLTHQLRISRQAIFQAAFCYLLSSYVGASDVVFGTVFSGRTLPLQGIESIIGPCIRVLPSRMDLERVQSVTDLLLAIHNMNRKYLEQGTIPLRDIKKASGIDPGLSLFDSAIVWQETIYSGHPQTAPFKQIAAADFLEYALLLELEPKEGGIKAKATYQKSILPAAQVDMFLEQIDHVVSAIVHSTDLLIKDIPRHLPNSALSIENENFESQHNLPSLAANIEVLAAIDPDRVAVEFLLSQDPEVGTMTTESITYKELNVRANRMAHYLVQLGTRPHDLVGILLDKSIDLYVSILAVLKTGAGYVPLTPRTPTQRVHTILVESNSRVCITDSQSEQEHDLCALKSLQSIDLTTHSFDDYSHHDLPAVTDGSSIAYAVFTSGSTGTPKGVLVKHHNIQSNIAVLMDLYPTPSGSKLLQACSHAFDVSVFEILFAWHAGMTLCSTTNDILFRDIELVIRDLGITHLSLTPTVASLINPEEVPGVQFLVTAGEALTTKVHHDWAGKGLYQGYGPCETTNICTVMTDVKASTQINNIGPPLKNTSAFVVTDDTDFCLTPRGAIGELCFGGDQVAQGYLNMPDLTAAKFVEHHTYGRLYRSGDYGRMLPDGSISIIGRRDDQVKLRGQRIELGEINSVLLQSHTVQDCASMILEAGPRKQQQLVSIWVPSASLKLTETSVLRSAIHTLHEKLVSMLPIYMIPSLLIPVDSLPLTDNGKTDKRKLQEHLQKIAFEDLHLFSPNLQDEEGDEGFSELEQTIATIISSVTGAEFYSIRRHTSFYNLGLDSISAISVSRQLRESGLGQVDVSMILRHSSVARLSKAIQENSAKGHKRDTAAVQISQVFDAEFVAQTQEYFKPLGRTARSIYPCTPLQEAMLSVEASKSTSAYFNHTLFTIKGDHERHQKTWSQIAERHQIFRTYFKATNNPRFAYAQVLMESISLPWASLEVSPEDLNEEVAKAKSRFEAAYQLGDSLPYSLTLFTDPKSEKSFLLLSMHHAMYDGEALGQLLDEVQLALSGSPLPEPVTFDSFIEYMLQVDAKEQEGYWDNYLFEMTQTLVGGRKINNDAAEDGKSHQSYAKLDLSYTFFKERCRELSVAPLNVFHAAWARLLSIYTDSNDVCFGNVFSCRTIPLEGADRIVGPCFNTLPVRLALPTGGTNEDLMKAAQKSNNNTIPHQLSSLRHIQSRVLGDGSQLFDTMVILQTRAHNLDDKIWEMTSEEGNMDFPLICEIIPGDNGDSVKICLHSQNSCISPQDAELAAQQFAAIISQTLKYPYAQASDRRALGSALPSLPDKVSRKAKKFEVLGSATAADVRPWTLQEEEIRDILGDFAKANRTSISQSTTIFQLGLDSINAVQLSSKLRNRGYEISAGSILEAASVTEIAKLLESPRNEIEIKNFDFDTFASQHLHATCKELQIAEETVEYLRPCTPVQNGMLATFSNTNGDLYFNHTTMKSQSPLNKNALKEAWQKVMAKHEMLRTGFVQLKNEKYPFAMITYRQTMAKLPWYEGTNIETTRTFFPSGVDMLKELHQVPWSLTVEHFDTATVVRFSALHALYDAQSMQQIFADVAAAYAGEALGDAPSINSTLGPILVESSLEDESLNFWTKIAKEVQPTRFPDLQPERVEKKELLVKSRVCTSSLKILEDGCQELGVTLQAAAEASWARVLSAYTGEPNVCFGVVFSGRNLSPAAQNAAFPCLVTVPAPCRVSGTNREFLHEVLKRNSMLMKHQFTPLSKIQRWLKSEEGLFDTLFVYQKFASHENNTDFWRIVDEDASIDYPVSIELVPNAAELEFRLTHRSDVVPDEHAKIILEQFDALLKNSILSPDSNCSNYSSLGDRLLSVTPANEKSLPSTVTLLHSFVEEKAAAIPSKIAFEFASEITEEGIQKQTWTYRELNNDGNRIARLLQNRGATPGSLIAICFDKCPEASLGILGVLKTGCAYVAIDPNAPIARKQFILEDSGAKVLLCTSGGRAALGELSNVDLIALDEPGLLEDISCAPLVLAREIRPDDTCYCLYTSGTTGTPKGCEITHDNAVQAMLAFQRLFAGHWDEESRWLQFASFHFDVSVLEQYWSWSVGICVTMCPRDLLFEDLPGTINRLQITHIDLTPSLARLVFPDEVPSLCRGVFITGGEALKQEILDAWGKHEVIYNGYGPTEVTIGCTMLPRVPVNGKPSNIGPQFDNVGSYVFAPGTCTPVIRGGVGELCVSGALVGRGYLNCAELTKERFQYLSEYDERIYRTGDLVRILHNGCFQFLGRIDDQVKLRGQRLEIGEINEVIKHATSELGEISTLVIKHPMQSKEQLVSFVTRNSGGKKSRSIEVRFSQDDHTFLSQVKDACHNSLPGYMVPTHIIPMTALPLSPNNKIDNKVLKAIYEQLSLEEIQNLTALTAKASRDSDEEKKIRSVLAKFIETEESEIQPWSSIYELGLDSISVISFTRRLKDAGFHQAHPAMIMKNPTVSGLASALEQFKAPLISRTSLTKNARQTMDAFSHRHAHAVVESIGVSAADIEAIAPCTPLQEGIIYQFLNSSEAPYCSSFVFNLQPHVDFARLERAWSQTQVEVDMLRVRLAATPDGYAQIFMRKNELPCSQMTVSSDEEAEEVRQQRFKTWICSLDNLSKNLWEVCLVKSPSGSLMYLNIFHALYDGNSFALLMEKVARNYLGEISPGTPTSFLEALPAGPLCKDPLAEKFWMDHLGDARREALPKSKSSSHPAFTQKIDINGTECLDNLRKVLNVTEQAILHACWLRTLHHQYGFVPTIGIVVSGRALDLAGVEEVIGPLFNTIPSNVNFRRLKTWSDVIQRCHDYHTSTLPYQHTPLRDIMKWTKRIPTEPLFDSLFVFQRSANDREPRSRELWEEAYTEANHEYPLAFEVSRNGHSSLTATIAVQDHVMSTETAQEILLNFEKQLHALSQDPAMELPEASESDVSETVTLKNEVQTAEDESNFHWTPEAYIIRDAIAGLAGDEKQSLSPRTSIFEVGLDSIDAIKLSSRLSKSGIRLTVSMIMRYQTIEKMSEHLATTNGTSQKDPHATLTQLEDALRQFMEKETDIANDWDRILPATPLQEAMMAEMVASNYKNYYNHDVLELEPHVDVERMRDAWNAVVKAHPILRTSFVEIWDPKIPVSYAQIVHRESDLDIQTFDLNEKPVEAIIEEHRLRAASKQAPQPLLTVSIAVDSDRRYLILSIAHSLYDGWSINLLHEDVAKCYSGEHCQRPGYDGILNSILASSGDGAAKFWRALLANSVPTSFPKGQFAGDDQSIVYRMERSLSVSNRAAEKFCKRNGLTMQALCVSCWALALAGYVKKLDVVFGLVFSGRNLIDSESVMFPTMNTVAMRAILHGSRLEMVRYIQSTLVDMSEHQHFPLRKARPDIGAGQLFNTLFIYQKRPVEVGSSAPALYKSTGGSSATDYPVCVEIESVAQDVVCRVAGRDDVLGERDTEEILSRMDEVLSRVVQVPNEQTIEFVDGGMRICGGVSFQEVSLNGTMEEKREALSPRLTEWSSVESQIRAVLAAVSGVSEEQITKEATLFHLGLDSISAIKVAALLKKRAVRLTVSDMLKAGTIVGMAQLASQTQIETASGDLGMTLEKSLEEIDITALLTANGIESEQVDTVFPATSGQIYFLAMNALNPQSFYPNFNYVANQVLQPDLLNDAWDGLRQLPILRTAFLRTDDERVPFVQAILKTVDSPIVWHDEVHQFTTSPAAQRSIGSVPLTLHACQTSRGTALKLHIHHALYDAVSLPRLVDALATLCDNRDASLPSDHADLRRYVAFEKTHSPVDIRRQFWENYLGKAGDNESPMPGSSIPFGAIESYYHPGLIANMSRVEEAARRENVSVQAIVLAVYIRVHAQLSGKGSSGRAVIGLYLANRSHSMEGLPDLMAPTLNIVPLRIDDKHGNDLSVFAAAQQIQKELNDISRVEHAGVSAVELAGWTGVTVDACVNFLRFPEMPQAGDDETGGNQGVRFASVTAQEATLLVGQEEARAPPAAPSPDAQESDRNAGQDGGNPMKPLQDVFKVSTTLGARS</sequence>
<evidence type="ECO:0000313" key="12">
    <source>
        <dbReference type="Proteomes" id="UP000006701"/>
    </source>
</evidence>
<dbReference type="FunFam" id="3.40.50.980:FF:000001">
    <property type="entry name" value="Non-ribosomal peptide synthetase"/>
    <property type="match status" value="2"/>
</dbReference>
<dbReference type="Gene3D" id="3.30.559.30">
    <property type="entry name" value="Nonribosomal peptide synthetase, condensation domain"/>
    <property type="match status" value="6"/>
</dbReference>
<dbReference type="InterPro" id="IPR010071">
    <property type="entry name" value="AA_adenyl_dom"/>
</dbReference>
<evidence type="ECO:0000256" key="4">
    <source>
        <dbReference type="ARBA" id="ARBA00022598"/>
    </source>
</evidence>
<dbReference type="InterPro" id="IPR001242">
    <property type="entry name" value="Condensation_dom"/>
</dbReference>
<dbReference type="GO" id="GO:0010106">
    <property type="term" value="P:cellular response to iron ion starvation"/>
    <property type="evidence" value="ECO:0007669"/>
    <property type="project" value="UniProtKB-ARBA"/>
</dbReference>
<evidence type="ECO:0000256" key="9">
    <source>
        <dbReference type="SAM" id="MobiDB-lite"/>
    </source>
</evidence>
<dbReference type="PANTHER" id="PTHR45527:SF1">
    <property type="entry name" value="FATTY ACID SYNTHASE"/>
    <property type="match status" value="1"/>
</dbReference>
<keyword evidence="5" id="KW-0677">Repeat</keyword>
<feature type="domain" description="Carrier" evidence="10">
    <location>
        <begin position="4512"/>
        <end position="4585"/>
    </location>
</feature>
<dbReference type="Pfam" id="PF00501">
    <property type="entry name" value="AMP-binding"/>
    <property type="match status" value="3"/>
</dbReference>
<dbReference type="VEuPathDB" id="FungiDB:ACLA_079690"/>
<dbReference type="GO" id="GO:0043041">
    <property type="term" value="P:amino acid activation for nonribosomal peptide biosynthetic process"/>
    <property type="evidence" value="ECO:0007669"/>
    <property type="project" value="TreeGrafter"/>
</dbReference>
<proteinExistence type="inferred from homology"/>
<dbReference type="InterPro" id="IPR020806">
    <property type="entry name" value="PKS_PP-bd"/>
</dbReference>
<keyword evidence="4" id="KW-0436">Ligase</keyword>
<keyword evidence="12" id="KW-1185">Reference proteome</keyword>
<feature type="domain" description="Carrier" evidence="10">
    <location>
        <begin position="1766"/>
        <end position="1843"/>
    </location>
</feature>
<keyword evidence="3" id="KW-0597">Phosphoprotein</keyword>
<dbReference type="InterPro" id="IPR036736">
    <property type="entry name" value="ACP-like_sf"/>
</dbReference>
<feature type="domain" description="Carrier" evidence="10">
    <location>
        <begin position="3406"/>
        <end position="3483"/>
    </location>
</feature>
<evidence type="ECO:0000256" key="2">
    <source>
        <dbReference type="ARBA" id="ARBA00022450"/>
    </source>
</evidence>
<evidence type="ECO:0000256" key="1">
    <source>
        <dbReference type="ARBA" id="ARBA00004924"/>
    </source>
</evidence>
<dbReference type="GO" id="GO:0031177">
    <property type="term" value="F:phosphopantetheine binding"/>
    <property type="evidence" value="ECO:0007669"/>
    <property type="project" value="InterPro"/>
</dbReference>
<feature type="domain" description="Carrier" evidence="10">
    <location>
        <begin position="2332"/>
        <end position="2405"/>
    </location>
</feature>
<dbReference type="InterPro" id="IPR045851">
    <property type="entry name" value="AMP-bd_C_sf"/>
</dbReference>
<organism evidence="11 12">
    <name type="scientific">Aspergillus clavatus (strain ATCC 1007 / CBS 513.65 / DSM 816 / NCTC 3887 / NRRL 1 / QM 1276 / 107)</name>
    <dbReference type="NCBI Taxonomy" id="344612"/>
    <lineage>
        <taxon>Eukaryota</taxon>
        <taxon>Fungi</taxon>
        <taxon>Dikarya</taxon>
        <taxon>Ascomycota</taxon>
        <taxon>Pezizomycotina</taxon>
        <taxon>Eurotiomycetes</taxon>
        <taxon>Eurotiomycetidae</taxon>
        <taxon>Eurotiales</taxon>
        <taxon>Aspergillaceae</taxon>
        <taxon>Aspergillus</taxon>
        <taxon>Aspergillus subgen. Fumigati</taxon>
    </lineage>
</organism>
<dbReference type="CDD" id="cd05918">
    <property type="entry name" value="A_NRPS_SidN3_like"/>
    <property type="match status" value="2"/>
</dbReference>
<dbReference type="PROSITE" id="PS00012">
    <property type="entry name" value="PHOSPHOPANTETHEINE"/>
    <property type="match status" value="4"/>
</dbReference>
<evidence type="ECO:0000256" key="8">
    <source>
        <dbReference type="ARBA" id="ARBA00078302"/>
    </source>
</evidence>
<dbReference type="InterPro" id="IPR006162">
    <property type="entry name" value="Ppantetheine_attach_site"/>
</dbReference>
<evidence type="ECO:0000256" key="3">
    <source>
        <dbReference type="ARBA" id="ARBA00022553"/>
    </source>
</evidence>
<dbReference type="CDD" id="cd19542">
    <property type="entry name" value="CT_NRPS-like"/>
    <property type="match status" value="3"/>
</dbReference>
<dbReference type="Proteomes" id="UP000006701">
    <property type="component" value="Unassembled WGS sequence"/>
</dbReference>
<dbReference type="KEGG" id="act:ACLA_079690"/>
<dbReference type="SUPFAM" id="SSF47336">
    <property type="entry name" value="ACP-like"/>
    <property type="match status" value="6"/>
</dbReference>
<name>A1CSJ8_ASPCL</name>
<dbReference type="Gene3D" id="3.40.50.12780">
    <property type="entry name" value="N-terminal domain of ligase-like"/>
    <property type="match status" value="3"/>
</dbReference>
<gene>
    <name evidence="11" type="ORF">ACLA_079690</name>
</gene>